<dbReference type="GO" id="GO:0005847">
    <property type="term" value="C:mRNA cleavage and polyadenylation specificity factor complex"/>
    <property type="evidence" value="ECO:0007669"/>
    <property type="project" value="TreeGrafter"/>
</dbReference>
<dbReference type="PANTHER" id="PTHR11203:SF11">
    <property type="entry name" value="CLEAVAGE AND POLYADENYLATION SPECIFICITY FACTOR SUBUNIT 3"/>
    <property type="match status" value="1"/>
</dbReference>
<dbReference type="OrthoDB" id="10249535at2759"/>
<dbReference type="SMART" id="SM01098">
    <property type="entry name" value="CPSF73-100_C"/>
    <property type="match status" value="1"/>
</dbReference>
<feature type="domain" description="Beta-Casp" evidence="7">
    <location>
        <begin position="255"/>
        <end position="376"/>
    </location>
</feature>
<evidence type="ECO:0000259" key="7">
    <source>
        <dbReference type="SMART" id="SM01027"/>
    </source>
</evidence>
<evidence type="ECO:0000256" key="2">
    <source>
        <dbReference type="ARBA" id="ARBA00022664"/>
    </source>
</evidence>
<dbReference type="EMBL" id="QCYY01002563">
    <property type="protein sequence ID" value="ROT69438.1"/>
    <property type="molecule type" value="Genomic_DNA"/>
</dbReference>
<feature type="domain" description="Pre-mRNA 3'-end-processing endonuclease polyadenylation factor C-term" evidence="8">
    <location>
        <begin position="486"/>
        <end position="690"/>
    </location>
</feature>
<comment type="subcellular location">
    <subcellularLocation>
        <location evidence="1">Nucleus</location>
    </subcellularLocation>
</comment>
<dbReference type="Proteomes" id="UP000283509">
    <property type="component" value="Unassembled WGS sequence"/>
</dbReference>
<keyword evidence="4" id="KW-0378">Hydrolase</keyword>
<dbReference type="SMART" id="SM01027">
    <property type="entry name" value="Beta-Casp"/>
    <property type="match status" value="1"/>
</dbReference>
<evidence type="ECO:0000259" key="6">
    <source>
        <dbReference type="SMART" id="SM00849"/>
    </source>
</evidence>
<evidence type="ECO:0000313" key="10">
    <source>
        <dbReference type="Proteomes" id="UP000283509"/>
    </source>
</evidence>
<dbReference type="InterPro" id="IPR050698">
    <property type="entry name" value="MBL"/>
</dbReference>
<gene>
    <name evidence="9" type="ORF">C7M84_012331</name>
</gene>
<dbReference type="AlphaFoldDB" id="A0A3R7M7S7"/>
<reference evidence="9 10" key="2">
    <citation type="submission" date="2019-01" db="EMBL/GenBank/DDBJ databases">
        <title>The decoding of complex shrimp genome reveals the adaptation for benthos swimmer, frequently molting mechanism and breeding impact on genome.</title>
        <authorList>
            <person name="Sun Y."/>
            <person name="Gao Y."/>
            <person name="Yu Y."/>
        </authorList>
    </citation>
    <scope>NUCLEOTIDE SEQUENCE [LARGE SCALE GENOMIC DNA]</scope>
    <source>
        <tissue evidence="9">Muscle</tissue>
    </source>
</reference>
<keyword evidence="10" id="KW-1185">Reference proteome</keyword>
<dbReference type="SUPFAM" id="SSF56281">
    <property type="entry name" value="Metallo-hydrolase/oxidoreductase"/>
    <property type="match status" value="1"/>
</dbReference>
<dbReference type="InterPro" id="IPR011108">
    <property type="entry name" value="RMMBL"/>
</dbReference>
<organism evidence="9 10">
    <name type="scientific">Penaeus vannamei</name>
    <name type="common">Whiteleg shrimp</name>
    <name type="synonym">Litopenaeus vannamei</name>
    <dbReference type="NCBI Taxonomy" id="6689"/>
    <lineage>
        <taxon>Eukaryota</taxon>
        <taxon>Metazoa</taxon>
        <taxon>Ecdysozoa</taxon>
        <taxon>Arthropoda</taxon>
        <taxon>Crustacea</taxon>
        <taxon>Multicrustacea</taxon>
        <taxon>Malacostraca</taxon>
        <taxon>Eumalacostraca</taxon>
        <taxon>Eucarida</taxon>
        <taxon>Decapoda</taxon>
        <taxon>Dendrobranchiata</taxon>
        <taxon>Penaeoidea</taxon>
        <taxon>Penaeidae</taxon>
        <taxon>Penaeus</taxon>
    </lineage>
</organism>
<accession>A0A3R7M7S7</accession>
<dbReference type="InterPro" id="IPR001279">
    <property type="entry name" value="Metallo-B-lactamas"/>
</dbReference>
<dbReference type="InterPro" id="IPR021718">
    <property type="entry name" value="CPSF73-100_C"/>
</dbReference>
<reference evidence="9 10" key="1">
    <citation type="submission" date="2018-04" db="EMBL/GenBank/DDBJ databases">
        <authorList>
            <person name="Zhang X."/>
            <person name="Yuan J."/>
            <person name="Li F."/>
            <person name="Xiang J."/>
        </authorList>
    </citation>
    <scope>NUCLEOTIDE SEQUENCE [LARGE SCALE GENOMIC DNA]</scope>
    <source>
        <tissue evidence="9">Muscle</tissue>
    </source>
</reference>
<dbReference type="Pfam" id="PF10996">
    <property type="entry name" value="Beta-Casp"/>
    <property type="match status" value="1"/>
</dbReference>
<feature type="domain" description="Metallo-beta-lactamase" evidence="6">
    <location>
        <begin position="33"/>
        <end position="221"/>
    </location>
</feature>
<dbReference type="InterPro" id="IPR022712">
    <property type="entry name" value="Beta_Casp"/>
</dbReference>
<dbReference type="STRING" id="6689.A0A3R7M7S7"/>
<dbReference type="CDD" id="cd16292">
    <property type="entry name" value="CPSF3-like_MBL-fold"/>
    <property type="match status" value="1"/>
</dbReference>
<name>A0A3R7M7S7_PENVA</name>
<dbReference type="Gene3D" id="3.60.15.10">
    <property type="entry name" value="Ribonuclease Z/Hydroxyacylglutathione hydrolase-like"/>
    <property type="match status" value="1"/>
</dbReference>
<evidence type="ECO:0000256" key="5">
    <source>
        <dbReference type="ARBA" id="ARBA00023242"/>
    </source>
</evidence>
<dbReference type="InterPro" id="IPR036866">
    <property type="entry name" value="RibonucZ/Hydroxyglut_hydro"/>
</dbReference>
<dbReference type="Gene3D" id="3.40.50.10890">
    <property type="match status" value="1"/>
</dbReference>
<dbReference type="Pfam" id="PF16661">
    <property type="entry name" value="Lactamase_B_6"/>
    <property type="match status" value="1"/>
</dbReference>
<evidence type="ECO:0000259" key="8">
    <source>
        <dbReference type="SMART" id="SM01098"/>
    </source>
</evidence>
<dbReference type="PANTHER" id="PTHR11203">
    <property type="entry name" value="CLEAVAGE AND POLYADENYLATION SPECIFICITY FACTOR FAMILY MEMBER"/>
    <property type="match status" value="1"/>
</dbReference>
<keyword evidence="5" id="KW-0539">Nucleus</keyword>
<sequence>MSANRPRVQVLNLPDEESDELKITPLGSGQEVGRSCHFLEFKGKKVLLDFGIHPALTGMSALPFVDHIDPEQIDLMLVSHFHLDHAGGLPWFLMRTRFRGRCFMTHPTKAIYKWLLSDYIKVSNIATEHMLYSESDLEASLNKINVINFHEEKEVNGIKFWCYHAGHVLGAAMFMIQIAGVKLLYTGDFSRQEDRHLMMAEIPQIRPDVLMIESTYGVSIHEPRESRETRFTTTVHTIVGRGGRCLIPVFALGRAQELLLILDEYWQQHPELHEVPIYYASALAKKCMSVYQTYTHAMNDRIQRQISISNPFQFKHISNLKGMDQFEDIGPCVIMASPGMMQSGLSRELFEMWCPDPKNGVIIAGYCVEGTLAKEILKEPEEVTTMSGQRLPMKCSVEYISFSAHTDFEQTSHFIRTIRPPNVVLVHGEMTEMSRLKAALEREYEASTGSPVKVFNPKNLETVTFHFRGEKMAKVMGDLALQKPKENDVVSGILVKRNFNCHIISPKELGKYSDLLVSTITQRSSIHYTGSWQLLHYLLASMYGSVEVILSEAAENNSLRVFDAITLVQEPPVVVLEWTASPTADMYADAVMKVILKAQDLDNSSVSVPTNMNPTFDKMHFKECLIELLQEMFGEESVPKIFKGEKLYVTVNNVKANIDLSVMKVSCESEKLERIVQTAVTKLYESLAPNCKRSFASHSPPFSLSTLSLLFPFLHLSSLPLPPSFFSSPSSIFLLFPFLHPLSSLPLLLPSIL</sequence>
<dbReference type="FunFam" id="3.40.50.10890:FF:000001">
    <property type="entry name" value="Cleavage and polyadenylation specificity factor subunit 3"/>
    <property type="match status" value="1"/>
</dbReference>
<evidence type="ECO:0000256" key="3">
    <source>
        <dbReference type="ARBA" id="ARBA00022722"/>
    </source>
</evidence>
<dbReference type="GO" id="GO:0004534">
    <property type="term" value="F:5'-3' RNA exonuclease activity"/>
    <property type="evidence" value="ECO:0007669"/>
    <property type="project" value="TreeGrafter"/>
</dbReference>
<keyword evidence="2" id="KW-0507">mRNA processing</keyword>
<dbReference type="Pfam" id="PF11718">
    <property type="entry name" value="CPSF73-100_C"/>
    <property type="match status" value="1"/>
</dbReference>
<dbReference type="GO" id="GO:0006398">
    <property type="term" value="P:mRNA 3'-end processing by stem-loop binding and cleavage"/>
    <property type="evidence" value="ECO:0007669"/>
    <property type="project" value="TreeGrafter"/>
</dbReference>
<evidence type="ECO:0000256" key="1">
    <source>
        <dbReference type="ARBA" id="ARBA00004123"/>
    </source>
</evidence>
<comment type="caution">
    <text evidence="9">The sequence shown here is derived from an EMBL/GenBank/DDBJ whole genome shotgun (WGS) entry which is preliminary data.</text>
</comment>
<evidence type="ECO:0000256" key="4">
    <source>
        <dbReference type="ARBA" id="ARBA00022801"/>
    </source>
</evidence>
<dbReference type="GO" id="GO:0003723">
    <property type="term" value="F:RNA binding"/>
    <property type="evidence" value="ECO:0007669"/>
    <property type="project" value="TreeGrafter"/>
</dbReference>
<proteinExistence type="predicted"/>
<keyword evidence="3" id="KW-0540">Nuclease</keyword>
<dbReference type="GO" id="GO:0004521">
    <property type="term" value="F:RNA endonuclease activity"/>
    <property type="evidence" value="ECO:0007669"/>
    <property type="project" value="TreeGrafter"/>
</dbReference>
<protein>
    <submittedName>
        <fullName evidence="9">Putative cleavage and polyadenylation specificity factor 73</fullName>
    </submittedName>
</protein>
<evidence type="ECO:0000313" key="9">
    <source>
        <dbReference type="EMBL" id="ROT69438.1"/>
    </source>
</evidence>
<dbReference type="Pfam" id="PF07521">
    <property type="entry name" value="RMMBL"/>
    <property type="match status" value="1"/>
</dbReference>
<dbReference type="SMART" id="SM00849">
    <property type="entry name" value="Lactamase_B"/>
    <property type="match status" value="1"/>
</dbReference>